<name>A0ABT5L3Y2_9ALTE</name>
<accession>A0ABT5L3Y2</accession>
<reference evidence="3 4" key="1">
    <citation type="submission" date="2022-10" db="EMBL/GenBank/DDBJ databases">
        <title>Alteromonas sp. chi3 Genome sequencing.</title>
        <authorList>
            <person name="Park S."/>
        </authorList>
    </citation>
    <scope>NUCLEOTIDE SEQUENCE [LARGE SCALE GENOMIC DNA]</scope>
    <source>
        <strain evidence="4">chi3</strain>
    </source>
</reference>
<dbReference type="InterPro" id="IPR051781">
    <property type="entry name" value="Metallo-dep_Hydrolase"/>
</dbReference>
<dbReference type="SUPFAM" id="SSF51556">
    <property type="entry name" value="Metallo-dependent hydrolases"/>
    <property type="match status" value="1"/>
</dbReference>
<evidence type="ECO:0000313" key="3">
    <source>
        <dbReference type="EMBL" id="MDC8831755.1"/>
    </source>
</evidence>
<evidence type="ECO:0000313" key="4">
    <source>
        <dbReference type="Proteomes" id="UP001218788"/>
    </source>
</evidence>
<evidence type="ECO:0000256" key="1">
    <source>
        <dbReference type="SAM" id="SignalP"/>
    </source>
</evidence>
<organism evidence="3 4">
    <name type="scientific">Alteromonas gilva</name>
    <dbReference type="NCBI Taxonomy" id="2987522"/>
    <lineage>
        <taxon>Bacteria</taxon>
        <taxon>Pseudomonadati</taxon>
        <taxon>Pseudomonadota</taxon>
        <taxon>Gammaproteobacteria</taxon>
        <taxon>Alteromonadales</taxon>
        <taxon>Alteromonadaceae</taxon>
        <taxon>Alteromonas/Salinimonas group</taxon>
        <taxon>Alteromonas</taxon>
    </lineage>
</organism>
<dbReference type="InterPro" id="IPR011059">
    <property type="entry name" value="Metal-dep_hydrolase_composite"/>
</dbReference>
<dbReference type="PANTHER" id="PTHR43135">
    <property type="entry name" value="ALPHA-D-RIBOSE 1-METHYLPHOSPHONATE 5-TRIPHOSPHATE DIPHOSPHATASE"/>
    <property type="match status" value="1"/>
</dbReference>
<comment type="caution">
    <text evidence="3">The sequence shown here is derived from an EMBL/GenBank/DDBJ whole genome shotgun (WGS) entry which is preliminary data.</text>
</comment>
<feature type="signal peptide" evidence="1">
    <location>
        <begin position="1"/>
        <end position="19"/>
    </location>
</feature>
<dbReference type="Gene3D" id="2.30.40.10">
    <property type="entry name" value="Urease, subunit C, domain 1"/>
    <property type="match status" value="1"/>
</dbReference>
<dbReference type="Proteomes" id="UP001218788">
    <property type="component" value="Unassembled WGS sequence"/>
</dbReference>
<dbReference type="Pfam" id="PF01979">
    <property type="entry name" value="Amidohydro_1"/>
    <property type="match status" value="1"/>
</dbReference>
<protein>
    <submittedName>
        <fullName evidence="3">Amidohydrolase family protein</fullName>
    </submittedName>
</protein>
<keyword evidence="1" id="KW-0732">Signal</keyword>
<dbReference type="SUPFAM" id="SSF51338">
    <property type="entry name" value="Composite domain of metallo-dependent hydrolases"/>
    <property type="match status" value="1"/>
</dbReference>
<keyword evidence="4" id="KW-1185">Reference proteome</keyword>
<dbReference type="PANTHER" id="PTHR43135:SF3">
    <property type="entry name" value="ALPHA-D-RIBOSE 1-METHYLPHOSPHONATE 5-TRIPHOSPHATE DIPHOSPHATASE"/>
    <property type="match status" value="1"/>
</dbReference>
<dbReference type="InterPro" id="IPR032466">
    <property type="entry name" value="Metal_Hydrolase"/>
</dbReference>
<dbReference type="EMBL" id="JAQQXP010000001">
    <property type="protein sequence ID" value="MDC8831755.1"/>
    <property type="molecule type" value="Genomic_DNA"/>
</dbReference>
<dbReference type="Gene3D" id="3.20.20.140">
    <property type="entry name" value="Metal-dependent hydrolases"/>
    <property type="match status" value="1"/>
</dbReference>
<sequence length="425" mass="44587">MKKLLLTCLLTAMSSAALADKLAIVGGKVYTGTAQGTLEAATVLIEDNKIVAVREGSNVPDGYDTIDATGKYVTPGLFGAYTQLGLVEVSSSAGTVDSSVSDSLISATGAAFDVSYAVNPDSSLMAISRVEGITSAATTVSRADTLLNGLGAVITLSGAADSVLKPQAFMSVDVSNHGADDNGGSRAALWVTLNQVIDEAKQFTGSAQLNPTNPWHGINSRADVKALQPVIEGAAPLLMFADRAADIRQVIAFKKRYPQIKVVLVNAMEAWRVADELAAADIPVILDPEFNLPGGFDQLGATLANAARLHDAGVTIAIGMETHNIRLATQHAGNAVAFGLPWDAAMAALTVNPASIYNVSQQVGTLAQGARADVVVWSGDPLEVTEAAEMVIIDGESIEMTSRQIKLQQRYQTRSQTKQTSQYIR</sequence>
<dbReference type="RefSeq" id="WP_273641240.1">
    <property type="nucleotide sequence ID" value="NZ_JAQQXP010000001.1"/>
</dbReference>
<proteinExistence type="predicted"/>
<feature type="domain" description="Amidohydrolase-related" evidence="2">
    <location>
        <begin position="299"/>
        <end position="383"/>
    </location>
</feature>
<evidence type="ECO:0000259" key="2">
    <source>
        <dbReference type="Pfam" id="PF01979"/>
    </source>
</evidence>
<dbReference type="InterPro" id="IPR006680">
    <property type="entry name" value="Amidohydro-rel"/>
</dbReference>
<feature type="chain" id="PRO_5046586759" evidence="1">
    <location>
        <begin position="20"/>
        <end position="425"/>
    </location>
</feature>
<gene>
    <name evidence="3" type="ORF">OIK42_13395</name>
</gene>